<evidence type="ECO:0000256" key="13">
    <source>
        <dbReference type="HAMAP-Rule" id="MF_00041"/>
    </source>
</evidence>
<dbReference type="EC" id="6.1.1.16" evidence="13"/>
<feature type="binding site" evidence="13">
    <location>
        <position position="29"/>
    </location>
    <ligand>
        <name>Zn(2+)</name>
        <dbReference type="ChEBI" id="CHEBI:29105"/>
    </ligand>
</feature>
<dbReference type="Pfam" id="PF09190">
    <property type="entry name" value="DALR_2"/>
    <property type="match status" value="1"/>
</dbReference>
<evidence type="ECO:0000256" key="9">
    <source>
        <dbReference type="ARBA" id="ARBA00022840"/>
    </source>
</evidence>
<feature type="short sequence motif" description="'HIGH' region" evidence="13">
    <location>
        <begin position="31"/>
        <end position="41"/>
    </location>
</feature>
<feature type="binding site" evidence="13">
    <location>
        <position position="240"/>
    </location>
    <ligand>
        <name>Zn(2+)</name>
        <dbReference type="ChEBI" id="CHEBI:29105"/>
    </ligand>
</feature>
<dbReference type="InterPro" id="IPR015273">
    <property type="entry name" value="Cys-tRNA-synt_Ia_DALR"/>
</dbReference>
<dbReference type="Proteomes" id="UP000281192">
    <property type="component" value="Chromosome"/>
</dbReference>
<dbReference type="SUPFAM" id="SSF52374">
    <property type="entry name" value="Nucleotidylyl transferase"/>
    <property type="match status" value="1"/>
</dbReference>
<dbReference type="InterPro" id="IPR015803">
    <property type="entry name" value="Cys-tRNA-ligase"/>
</dbReference>
<keyword evidence="10 13" id="KW-0648">Protein biosynthesis</keyword>
<keyword evidence="7 13" id="KW-0547">Nucleotide-binding</keyword>
<evidence type="ECO:0000256" key="2">
    <source>
        <dbReference type="ARBA" id="ARBA00005594"/>
    </source>
</evidence>
<evidence type="ECO:0000256" key="8">
    <source>
        <dbReference type="ARBA" id="ARBA00022833"/>
    </source>
</evidence>
<dbReference type="GO" id="GO:0005524">
    <property type="term" value="F:ATP binding"/>
    <property type="evidence" value="ECO:0007669"/>
    <property type="project" value="UniProtKB-UniRule"/>
</dbReference>
<dbReference type="Pfam" id="PF23493">
    <property type="entry name" value="CysS_C"/>
    <property type="match status" value="1"/>
</dbReference>
<dbReference type="AlphaFoldDB" id="A0A2N5CR46"/>
<keyword evidence="9 13" id="KW-0067">ATP-binding</keyword>
<dbReference type="GO" id="GO:0006423">
    <property type="term" value="P:cysteinyl-tRNA aminoacylation"/>
    <property type="evidence" value="ECO:0007669"/>
    <property type="project" value="UniProtKB-UniRule"/>
</dbReference>
<keyword evidence="18" id="KW-1185">Reference proteome</keyword>
<dbReference type="InterPro" id="IPR009080">
    <property type="entry name" value="tRNAsynth_Ia_anticodon-bd"/>
</dbReference>
<organism evidence="16 17">
    <name type="scientific">Caulobacter flavus</name>
    <dbReference type="NCBI Taxonomy" id="1679497"/>
    <lineage>
        <taxon>Bacteria</taxon>
        <taxon>Pseudomonadati</taxon>
        <taxon>Pseudomonadota</taxon>
        <taxon>Alphaproteobacteria</taxon>
        <taxon>Caulobacterales</taxon>
        <taxon>Caulobacteraceae</taxon>
        <taxon>Caulobacter</taxon>
    </lineage>
</organism>
<name>A0A2N5CR46_9CAUL</name>
<dbReference type="PRINTS" id="PR00983">
    <property type="entry name" value="TRNASYNTHCYS"/>
</dbReference>
<dbReference type="FunFam" id="3.40.50.620:FF:000068">
    <property type="entry name" value="Cysteine--tRNA ligase"/>
    <property type="match status" value="1"/>
</dbReference>
<keyword evidence="11 13" id="KW-0030">Aminoacyl-tRNA synthetase</keyword>
<keyword evidence="6 13" id="KW-0479">Metal-binding</keyword>
<dbReference type="NCBIfam" id="TIGR00435">
    <property type="entry name" value="cysS"/>
    <property type="match status" value="1"/>
</dbReference>
<dbReference type="EMBL" id="PJRQ01000037">
    <property type="protein sequence ID" value="PLR10647.1"/>
    <property type="molecule type" value="Genomic_DNA"/>
</dbReference>
<evidence type="ECO:0000259" key="14">
    <source>
        <dbReference type="SMART" id="SM00840"/>
    </source>
</evidence>
<evidence type="ECO:0000313" key="18">
    <source>
        <dbReference type="Proteomes" id="UP000281192"/>
    </source>
</evidence>
<dbReference type="InterPro" id="IPR014729">
    <property type="entry name" value="Rossmann-like_a/b/a_fold"/>
</dbReference>
<feature type="domain" description="Cysteinyl-tRNA synthetase class Ia DALR" evidence="14">
    <location>
        <begin position="343"/>
        <end position="405"/>
    </location>
</feature>
<evidence type="ECO:0000256" key="7">
    <source>
        <dbReference type="ARBA" id="ARBA00022741"/>
    </source>
</evidence>
<comment type="catalytic activity">
    <reaction evidence="12 13">
        <text>tRNA(Cys) + L-cysteine + ATP = L-cysteinyl-tRNA(Cys) + AMP + diphosphate</text>
        <dbReference type="Rhea" id="RHEA:17773"/>
        <dbReference type="Rhea" id="RHEA-COMP:9661"/>
        <dbReference type="Rhea" id="RHEA-COMP:9679"/>
        <dbReference type="ChEBI" id="CHEBI:30616"/>
        <dbReference type="ChEBI" id="CHEBI:33019"/>
        <dbReference type="ChEBI" id="CHEBI:35235"/>
        <dbReference type="ChEBI" id="CHEBI:78442"/>
        <dbReference type="ChEBI" id="CHEBI:78517"/>
        <dbReference type="ChEBI" id="CHEBI:456215"/>
        <dbReference type="EC" id="6.1.1.16"/>
    </reaction>
</comment>
<evidence type="ECO:0000256" key="12">
    <source>
        <dbReference type="ARBA" id="ARBA00047398"/>
    </source>
</evidence>
<feature type="short sequence motif" description="'KMSKS' region" evidence="13">
    <location>
        <begin position="269"/>
        <end position="273"/>
    </location>
</feature>
<dbReference type="PANTHER" id="PTHR10890">
    <property type="entry name" value="CYSTEINYL-TRNA SYNTHETASE"/>
    <property type="match status" value="1"/>
</dbReference>
<dbReference type="HAMAP" id="MF_00041">
    <property type="entry name" value="Cys_tRNA_synth"/>
    <property type="match status" value="1"/>
</dbReference>
<evidence type="ECO:0000256" key="10">
    <source>
        <dbReference type="ARBA" id="ARBA00022917"/>
    </source>
</evidence>
<reference evidence="15 18" key="2">
    <citation type="submission" date="2018-01" db="EMBL/GenBank/DDBJ databases">
        <title>Complete genome sequence of Caulobacter flavus RHGG3.</title>
        <authorList>
            <person name="Yang E."/>
        </authorList>
    </citation>
    <scope>NUCLEOTIDE SEQUENCE [LARGE SCALE GENOMIC DNA]</scope>
    <source>
        <strain evidence="15 18">RHGG3</strain>
    </source>
</reference>
<keyword evidence="4 13" id="KW-0963">Cytoplasm</keyword>
<feature type="binding site" evidence="13">
    <location>
        <position position="272"/>
    </location>
    <ligand>
        <name>ATP</name>
        <dbReference type="ChEBI" id="CHEBI:30616"/>
    </ligand>
</feature>
<evidence type="ECO:0000313" key="16">
    <source>
        <dbReference type="EMBL" id="PLR10647.1"/>
    </source>
</evidence>
<dbReference type="GO" id="GO:0004817">
    <property type="term" value="F:cysteine-tRNA ligase activity"/>
    <property type="evidence" value="ECO:0007669"/>
    <property type="project" value="UniProtKB-UniRule"/>
</dbReference>
<comment type="similarity">
    <text evidence="2 13">Belongs to the class-I aminoacyl-tRNA synthetase family.</text>
</comment>
<gene>
    <name evidence="13" type="primary">cysS</name>
    <name evidence="15" type="ORF">C1707_04595</name>
    <name evidence="16" type="ORF">CFHF_16890</name>
</gene>
<dbReference type="Gene3D" id="3.40.50.620">
    <property type="entry name" value="HUPs"/>
    <property type="match status" value="1"/>
</dbReference>
<sequence length="463" mass="51275">MTIRLYDTMAREKRDFVPADRDRVTMYVCGPTVYGYAHIGNFRPVVAFDVLFRLLRHEFGDEAVVYARNVTDVDDKINKKAADEGVEIKVITDRYLEAYHQDADALGALRPTLEPKATDHIGAIVEMIGKLVANGSAYAAEGHVLFDTQSFPDYGQLSGRPLDEMIAGARVEVAPYKRHPADFVLWKPSKENEPEWESPWGAGRPGWHIECSAMIEKQLGETIDIHAGGIDLQFPHHENEVAQSRCAHGAPVLARYWMHNGFLDMAGEKMSKSLGNVIIPHELVKSVPGEVVRWALLSAHYRQPLDWTPELLEQSRKSLDRLYGALRRAKDVAPDQAVEAPQEVMDALCDDLNTPAAVARLFEVSSAIEKAVTAGDLTEVAIHKSRLLEAGALMGFLQADPDGWFEGDASDELRAQVEDLLARRVAARAAKDWTAADAIRGELDALGVVVMDSPTGATWRMKD</sequence>
<dbReference type="InterPro" id="IPR056411">
    <property type="entry name" value="CysS_C"/>
</dbReference>
<evidence type="ECO:0000313" key="15">
    <source>
        <dbReference type="EMBL" id="AYV49450.1"/>
    </source>
</evidence>
<dbReference type="OrthoDB" id="9815130at2"/>
<dbReference type="SUPFAM" id="SSF47323">
    <property type="entry name" value="Anticodon-binding domain of a subclass of class I aminoacyl-tRNA synthetases"/>
    <property type="match status" value="1"/>
</dbReference>
<comment type="cofactor">
    <cofactor evidence="13">
        <name>Zn(2+)</name>
        <dbReference type="ChEBI" id="CHEBI:29105"/>
    </cofactor>
    <text evidence="13">Binds 1 zinc ion per subunit.</text>
</comment>
<dbReference type="CDD" id="cd00672">
    <property type="entry name" value="CysRS_core"/>
    <property type="match status" value="1"/>
</dbReference>
<dbReference type="RefSeq" id="WP_101714184.1">
    <property type="nucleotide sequence ID" value="NZ_CP026100.1"/>
</dbReference>
<dbReference type="GO" id="GO:0005829">
    <property type="term" value="C:cytosol"/>
    <property type="evidence" value="ECO:0007669"/>
    <property type="project" value="TreeGrafter"/>
</dbReference>
<dbReference type="SMART" id="SM00840">
    <property type="entry name" value="DALR_2"/>
    <property type="match status" value="1"/>
</dbReference>
<dbReference type="EMBL" id="CP026100">
    <property type="protein sequence ID" value="AYV49450.1"/>
    <property type="molecule type" value="Genomic_DNA"/>
</dbReference>
<comment type="subcellular location">
    <subcellularLocation>
        <location evidence="1 13">Cytoplasm</location>
    </subcellularLocation>
</comment>
<evidence type="ECO:0000256" key="3">
    <source>
        <dbReference type="ARBA" id="ARBA00011245"/>
    </source>
</evidence>
<proteinExistence type="inferred from homology"/>
<evidence type="ECO:0000256" key="1">
    <source>
        <dbReference type="ARBA" id="ARBA00004496"/>
    </source>
</evidence>
<evidence type="ECO:0000256" key="4">
    <source>
        <dbReference type="ARBA" id="ARBA00022490"/>
    </source>
</evidence>
<dbReference type="Gene3D" id="1.20.120.1910">
    <property type="entry name" value="Cysteine-tRNA ligase, C-terminal anti-codon recognition domain"/>
    <property type="match status" value="1"/>
</dbReference>
<dbReference type="Proteomes" id="UP000234483">
    <property type="component" value="Unassembled WGS sequence"/>
</dbReference>
<evidence type="ECO:0000256" key="5">
    <source>
        <dbReference type="ARBA" id="ARBA00022598"/>
    </source>
</evidence>
<evidence type="ECO:0000256" key="6">
    <source>
        <dbReference type="ARBA" id="ARBA00022723"/>
    </source>
</evidence>
<feature type="binding site" evidence="13">
    <location>
        <position position="211"/>
    </location>
    <ligand>
        <name>Zn(2+)</name>
        <dbReference type="ChEBI" id="CHEBI:29105"/>
    </ligand>
</feature>
<dbReference type="Pfam" id="PF01406">
    <property type="entry name" value="tRNA-synt_1e"/>
    <property type="match status" value="1"/>
</dbReference>
<evidence type="ECO:0000256" key="11">
    <source>
        <dbReference type="ARBA" id="ARBA00023146"/>
    </source>
</evidence>
<reference evidence="16 17" key="1">
    <citation type="submission" date="2017-12" db="EMBL/GenBank/DDBJ databases">
        <title>The genome sequence of Caulobacter flavus CGMCC1 15093.</title>
        <authorList>
            <person name="Gao J."/>
            <person name="Mao X."/>
            <person name="Sun J."/>
        </authorList>
    </citation>
    <scope>NUCLEOTIDE SEQUENCE [LARGE SCALE GENOMIC DNA]</scope>
    <source>
        <strain evidence="16 17">CGMCC1 15093</strain>
    </source>
</reference>
<accession>A0A2N5CR46</accession>
<dbReference type="InterPro" id="IPR032678">
    <property type="entry name" value="tRNA-synt_1_cat_dom"/>
</dbReference>
<dbReference type="KEGG" id="cfh:C1707_04595"/>
<feature type="binding site" evidence="13">
    <location>
        <position position="236"/>
    </location>
    <ligand>
        <name>Zn(2+)</name>
        <dbReference type="ChEBI" id="CHEBI:29105"/>
    </ligand>
</feature>
<protein>
    <recommendedName>
        <fullName evidence="13">Cysteine--tRNA ligase</fullName>
        <ecNumber evidence="13">6.1.1.16</ecNumber>
    </recommendedName>
    <alternativeName>
        <fullName evidence="13">Cysteinyl-tRNA synthetase</fullName>
        <shortName evidence="13">CysRS</shortName>
    </alternativeName>
</protein>
<evidence type="ECO:0000313" key="17">
    <source>
        <dbReference type="Proteomes" id="UP000234483"/>
    </source>
</evidence>
<comment type="subunit">
    <text evidence="3 13">Monomer.</text>
</comment>
<keyword evidence="8 13" id="KW-0862">Zinc</keyword>
<dbReference type="PANTHER" id="PTHR10890:SF3">
    <property type="entry name" value="CYSTEINE--TRNA LIGASE, CYTOPLASMIC"/>
    <property type="match status" value="1"/>
</dbReference>
<dbReference type="InterPro" id="IPR024909">
    <property type="entry name" value="Cys-tRNA/MSH_ligase"/>
</dbReference>
<dbReference type="GO" id="GO:0008270">
    <property type="term" value="F:zinc ion binding"/>
    <property type="evidence" value="ECO:0007669"/>
    <property type="project" value="UniProtKB-UniRule"/>
</dbReference>
<keyword evidence="5 13" id="KW-0436">Ligase</keyword>